<dbReference type="AlphaFoldDB" id="A0A5C6EQ96"/>
<reference evidence="1 2" key="1">
    <citation type="submission" date="2019-02" db="EMBL/GenBank/DDBJ databases">
        <title>Deep-cultivation of Planctomycetes and their phenomic and genomic characterization uncovers novel biology.</title>
        <authorList>
            <person name="Wiegand S."/>
            <person name="Jogler M."/>
            <person name="Boedeker C."/>
            <person name="Pinto D."/>
            <person name="Vollmers J."/>
            <person name="Rivas-Marin E."/>
            <person name="Kohn T."/>
            <person name="Peeters S.H."/>
            <person name="Heuer A."/>
            <person name="Rast P."/>
            <person name="Oberbeckmann S."/>
            <person name="Bunk B."/>
            <person name="Jeske O."/>
            <person name="Meyerdierks A."/>
            <person name="Storesund J.E."/>
            <person name="Kallscheuer N."/>
            <person name="Luecker S."/>
            <person name="Lage O.M."/>
            <person name="Pohl T."/>
            <person name="Merkel B.J."/>
            <person name="Hornburger P."/>
            <person name="Mueller R.-W."/>
            <person name="Bruemmer F."/>
            <person name="Labrenz M."/>
            <person name="Spormann A.M."/>
            <person name="Op Den Camp H."/>
            <person name="Overmann J."/>
            <person name="Amann R."/>
            <person name="Jetten M.S.M."/>
            <person name="Mascher T."/>
            <person name="Medema M.H."/>
            <person name="Devos D.P."/>
            <person name="Kaster A.-K."/>
            <person name="Ovreas L."/>
            <person name="Rohde M."/>
            <person name="Galperin M.Y."/>
            <person name="Jogler C."/>
        </authorList>
    </citation>
    <scope>NUCLEOTIDE SEQUENCE [LARGE SCALE GENOMIC DNA]</scope>
    <source>
        <strain evidence="1 2">Poly51</strain>
    </source>
</reference>
<name>A0A5C6EQ96_9BACT</name>
<keyword evidence="2" id="KW-1185">Reference proteome</keyword>
<evidence type="ECO:0000313" key="1">
    <source>
        <dbReference type="EMBL" id="TWU50544.1"/>
    </source>
</evidence>
<evidence type="ECO:0000313" key="2">
    <source>
        <dbReference type="Proteomes" id="UP000318288"/>
    </source>
</evidence>
<accession>A0A5C6EQ96</accession>
<organism evidence="1 2">
    <name type="scientific">Rubripirellula tenax</name>
    <dbReference type="NCBI Taxonomy" id="2528015"/>
    <lineage>
        <taxon>Bacteria</taxon>
        <taxon>Pseudomonadati</taxon>
        <taxon>Planctomycetota</taxon>
        <taxon>Planctomycetia</taxon>
        <taxon>Pirellulales</taxon>
        <taxon>Pirellulaceae</taxon>
        <taxon>Rubripirellula</taxon>
    </lineage>
</organism>
<sequence>MPTKNANNAAAPRMITILDDKSAPAKTDATANVVTVPSIATQTKSAR</sequence>
<gene>
    <name evidence="1" type="ORF">Poly51_38360</name>
</gene>
<dbReference type="Proteomes" id="UP000318288">
    <property type="component" value="Unassembled WGS sequence"/>
</dbReference>
<dbReference type="EMBL" id="SJPW01000005">
    <property type="protein sequence ID" value="TWU50544.1"/>
    <property type="molecule type" value="Genomic_DNA"/>
</dbReference>
<proteinExistence type="predicted"/>
<protein>
    <submittedName>
        <fullName evidence="1">Uncharacterized protein</fullName>
    </submittedName>
</protein>
<comment type="caution">
    <text evidence="1">The sequence shown here is derived from an EMBL/GenBank/DDBJ whole genome shotgun (WGS) entry which is preliminary data.</text>
</comment>